<dbReference type="NCBIfam" id="NF041131">
    <property type="entry name" value="RicT_YaaT_fam"/>
    <property type="match status" value="1"/>
</dbReference>
<dbReference type="InterPro" id="IPR007557">
    <property type="entry name" value="PSP1_C"/>
</dbReference>
<dbReference type="Proteomes" id="UP000094112">
    <property type="component" value="Unassembled WGS sequence"/>
</dbReference>
<feature type="domain" description="PSP1 C-terminal" evidence="1">
    <location>
        <begin position="75"/>
        <end position="160"/>
    </location>
</feature>
<dbReference type="GeneID" id="30198268"/>
<dbReference type="RefSeq" id="XP_019038087.1">
    <property type="nucleotide sequence ID" value="XM_019181022.1"/>
</dbReference>
<evidence type="ECO:0000313" key="2">
    <source>
        <dbReference type="EMBL" id="ODQ58880.1"/>
    </source>
</evidence>
<dbReference type="InterPro" id="IPR047767">
    <property type="entry name" value="PSP1-like"/>
</dbReference>
<dbReference type="Pfam" id="PF04468">
    <property type="entry name" value="PSP1"/>
    <property type="match status" value="1"/>
</dbReference>
<feature type="non-terminal residue" evidence="2">
    <location>
        <position position="1"/>
    </location>
</feature>
<evidence type="ECO:0000259" key="1">
    <source>
        <dbReference type="PROSITE" id="PS51411"/>
    </source>
</evidence>
<name>A0A1E3P0T5_WICAA</name>
<dbReference type="GO" id="GO:0005737">
    <property type="term" value="C:cytoplasm"/>
    <property type="evidence" value="ECO:0007669"/>
    <property type="project" value="TreeGrafter"/>
</dbReference>
<dbReference type="EMBL" id="KV454211">
    <property type="protein sequence ID" value="ODQ58880.1"/>
    <property type="molecule type" value="Genomic_DNA"/>
</dbReference>
<protein>
    <recommendedName>
        <fullName evidence="1">PSP1 C-terminal domain-containing protein</fullName>
    </recommendedName>
</protein>
<evidence type="ECO:0000313" key="3">
    <source>
        <dbReference type="Proteomes" id="UP000094112"/>
    </source>
</evidence>
<keyword evidence="3" id="KW-1185">Reference proteome</keyword>
<organism evidence="2 3">
    <name type="scientific">Wickerhamomyces anomalus (strain ATCC 58044 / CBS 1984 / NCYC 433 / NRRL Y-366-8)</name>
    <name type="common">Yeast</name>
    <name type="synonym">Hansenula anomala</name>
    <dbReference type="NCBI Taxonomy" id="683960"/>
    <lineage>
        <taxon>Eukaryota</taxon>
        <taxon>Fungi</taxon>
        <taxon>Dikarya</taxon>
        <taxon>Ascomycota</taxon>
        <taxon>Saccharomycotina</taxon>
        <taxon>Saccharomycetes</taxon>
        <taxon>Phaffomycetales</taxon>
        <taxon>Wickerhamomycetaceae</taxon>
        <taxon>Wickerhamomyces</taxon>
    </lineage>
</organism>
<gene>
    <name evidence="2" type="ORF">WICANDRAFT_24196</name>
</gene>
<feature type="non-terminal residue" evidence="2">
    <location>
        <position position="165"/>
    </location>
</feature>
<sequence>PSTQLVLIAFKAGRVDVFYLPDSSPLRLKLHDLVVVEADRGRDLGKIVKLDVSIDEARLLNVNGTQQIPTLHFPKPIVRFAYPTEVYQISNKLNDEEKAKKICCLKIESSSLKMFIIDAEYQWDRRKLTFYYNALHRIDFRDLVRELFRIYKTRIWMCAVGKDVN</sequence>
<dbReference type="PROSITE" id="PS51411">
    <property type="entry name" value="PSP1_C"/>
    <property type="match status" value="1"/>
</dbReference>
<dbReference type="PANTHER" id="PTHR43830:SF3">
    <property type="entry name" value="PROTEIN PSP1"/>
    <property type="match status" value="1"/>
</dbReference>
<dbReference type="AlphaFoldDB" id="A0A1E3P0T5"/>
<dbReference type="PANTHER" id="PTHR43830">
    <property type="entry name" value="PROTEIN PSP1"/>
    <property type="match status" value="1"/>
</dbReference>
<reference evidence="2 3" key="1">
    <citation type="journal article" date="2016" name="Proc. Natl. Acad. Sci. U.S.A.">
        <title>Comparative genomics of biotechnologically important yeasts.</title>
        <authorList>
            <person name="Riley R."/>
            <person name="Haridas S."/>
            <person name="Wolfe K.H."/>
            <person name="Lopes M.R."/>
            <person name="Hittinger C.T."/>
            <person name="Goeker M."/>
            <person name="Salamov A.A."/>
            <person name="Wisecaver J.H."/>
            <person name="Long T.M."/>
            <person name="Calvey C.H."/>
            <person name="Aerts A.L."/>
            <person name="Barry K.W."/>
            <person name="Choi C."/>
            <person name="Clum A."/>
            <person name="Coughlan A.Y."/>
            <person name="Deshpande S."/>
            <person name="Douglass A.P."/>
            <person name="Hanson S.J."/>
            <person name="Klenk H.-P."/>
            <person name="LaButti K.M."/>
            <person name="Lapidus A."/>
            <person name="Lindquist E.A."/>
            <person name="Lipzen A.M."/>
            <person name="Meier-Kolthoff J.P."/>
            <person name="Ohm R.A."/>
            <person name="Otillar R.P."/>
            <person name="Pangilinan J.L."/>
            <person name="Peng Y."/>
            <person name="Rokas A."/>
            <person name="Rosa C.A."/>
            <person name="Scheuner C."/>
            <person name="Sibirny A.A."/>
            <person name="Slot J.C."/>
            <person name="Stielow J.B."/>
            <person name="Sun H."/>
            <person name="Kurtzman C.P."/>
            <person name="Blackwell M."/>
            <person name="Grigoriev I.V."/>
            <person name="Jeffries T.W."/>
        </authorList>
    </citation>
    <scope>NUCLEOTIDE SEQUENCE [LARGE SCALE GENOMIC DNA]</scope>
    <source>
        <strain evidence="3">ATCC 58044 / CBS 1984 / NCYC 433 / NRRL Y-366-8</strain>
    </source>
</reference>
<accession>A0A1E3P0T5</accession>
<proteinExistence type="predicted"/>
<dbReference type="OrthoDB" id="243127at2759"/>